<dbReference type="Pfam" id="PF13499">
    <property type="entry name" value="EF-hand_7"/>
    <property type="match status" value="1"/>
</dbReference>
<dbReference type="Gene3D" id="1.10.238.10">
    <property type="entry name" value="EF-hand"/>
    <property type="match status" value="1"/>
</dbReference>
<evidence type="ECO:0000256" key="12">
    <source>
        <dbReference type="ARBA" id="ARBA00022927"/>
    </source>
</evidence>
<evidence type="ECO:0000256" key="11">
    <source>
        <dbReference type="ARBA" id="ARBA00022837"/>
    </source>
</evidence>
<dbReference type="InterPro" id="IPR051875">
    <property type="entry name" value="Calcineurin_B_homologous"/>
</dbReference>
<evidence type="ECO:0000256" key="2">
    <source>
        <dbReference type="ARBA" id="ARBA00004236"/>
    </source>
</evidence>
<evidence type="ECO:0000256" key="3">
    <source>
        <dbReference type="ARBA" id="ARBA00004496"/>
    </source>
</evidence>
<comment type="subcellular location">
    <subcellularLocation>
        <location evidence="2">Cell membrane</location>
    </subcellularLocation>
    <subcellularLocation>
        <location evidence="3">Cytoplasm</location>
    </subcellularLocation>
    <subcellularLocation>
        <location evidence="1">Nucleus</location>
    </subcellularLocation>
</comment>
<keyword evidence="15" id="KW-0449">Lipoprotein</keyword>
<evidence type="ECO:0000256" key="15">
    <source>
        <dbReference type="ARBA" id="ARBA00023288"/>
    </source>
</evidence>
<dbReference type="GO" id="GO:0005509">
    <property type="term" value="F:calcium ion binding"/>
    <property type="evidence" value="ECO:0007669"/>
    <property type="project" value="InterPro"/>
</dbReference>
<evidence type="ECO:0000313" key="19">
    <source>
        <dbReference type="EMBL" id="KAB0803349.1"/>
    </source>
</evidence>
<dbReference type="Proteomes" id="UP000327044">
    <property type="component" value="Unassembled WGS sequence"/>
</dbReference>
<protein>
    <recommendedName>
        <fullName evidence="17">EF-hand domain-containing protein</fullName>
    </recommendedName>
</protein>
<evidence type="ECO:0000313" key="20">
    <source>
        <dbReference type="Proteomes" id="UP000327044"/>
    </source>
</evidence>
<evidence type="ECO:0000256" key="6">
    <source>
        <dbReference type="ARBA" id="ARBA00022490"/>
    </source>
</evidence>
<dbReference type="SUPFAM" id="SSF47473">
    <property type="entry name" value="EF-hand"/>
    <property type="match status" value="1"/>
</dbReference>
<organism evidence="18">
    <name type="scientific">Photinus pyralis</name>
    <name type="common">Common eastern firefly</name>
    <name type="synonym">Lampyris pyralis</name>
    <dbReference type="NCBI Taxonomy" id="7054"/>
    <lineage>
        <taxon>Eukaryota</taxon>
        <taxon>Metazoa</taxon>
        <taxon>Ecdysozoa</taxon>
        <taxon>Arthropoda</taxon>
        <taxon>Hexapoda</taxon>
        <taxon>Insecta</taxon>
        <taxon>Pterygota</taxon>
        <taxon>Neoptera</taxon>
        <taxon>Endopterygota</taxon>
        <taxon>Coleoptera</taxon>
        <taxon>Polyphaga</taxon>
        <taxon>Elateriformia</taxon>
        <taxon>Elateroidea</taxon>
        <taxon>Lampyridae</taxon>
        <taxon>Lampyrinae</taxon>
        <taxon>Photinus</taxon>
    </lineage>
</organism>
<keyword evidence="13" id="KW-0472">Membrane</keyword>
<proteinExistence type="inferred from homology"/>
<sequence length="190" mass="22183">MGNRSSLLLREEEIAQIQQETGFTPNQIERLYSRFTSLDRGDCGTLSRDDFLRIPELAINPLGERIVNSFFQGDMYNDRVNFRQFMNVLAHFRPVKKNKDNRLNSREAKLKFAFKMYDLDNDDLISRDELLAILHMMVGANISEEQLTSIAERTILEADEDGDQMISFEEFCKALQRTDVEQKMSIRFLN</sequence>
<dbReference type="PROSITE" id="PS00018">
    <property type="entry name" value="EF_HAND_1"/>
    <property type="match status" value="2"/>
</dbReference>
<evidence type="ECO:0000256" key="16">
    <source>
        <dbReference type="ARBA" id="ARBA00038164"/>
    </source>
</evidence>
<reference evidence="18" key="1">
    <citation type="journal article" date="2016" name="Sci. Rep.">
        <title>Molecular characterization of firefly nuptial gifts: a multi-omics approach sheds light on postcopulatory sexual selection.</title>
        <authorList>
            <person name="Al-Wathiqui N."/>
            <person name="Fallon T.R."/>
            <person name="South A."/>
            <person name="Weng J.K."/>
            <person name="Lewis S.M."/>
        </authorList>
    </citation>
    <scope>NUCLEOTIDE SEQUENCE</scope>
</reference>
<feature type="domain" description="EF-hand" evidence="17">
    <location>
        <begin position="146"/>
        <end position="181"/>
    </location>
</feature>
<dbReference type="FunCoup" id="A0A1Y1KTC5">
    <property type="interactions" value="296"/>
</dbReference>
<comment type="similarity">
    <text evidence="16">Belongs to the calcineurin regulatory subunit family. CHP subfamily.</text>
</comment>
<evidence type="ECO:0000256" key="10">
    <source>
        <dbReference type="ARBA" id="ARBA00022737"/>
    </source>
</evidence>
<keyword evidence="7" id="KW-0597">Phosphoprotein</keyword>
<dbReference type="InterPro" id="IPR011992">
    <property type="entry name" value="EF-hand-dom_pair"/>
</dbReference>
<dbReference type="GO" id="GO:0005886">
    <property type="term" value="C:plasma membrane"/>
    <property type="evidence" value="ECO:0007669"/>
    <property type="project" value="UniProtKB-SubCell"/>
</dbReference>
<reference evidence="19 20" key="2">
    <citation type="journal article" date="2018" name="Elife">
        <title>Firefly genomes illuminate parallel origins of bioluminescence in beetles.</title>
        <authorList>
            <person name="Fallon T.R."/>
            <person name="Lower S.E."/>
            <person name="Chang C.H."/>
            <person name="Bessho-Uehara M."/>
            <person name="Martin G.J."/>
            <person name="Bewick A.J."/>
            <person name="Behringer M."/>
            <person name="Debat H.J."/>
            <person name="Wong I."/>
            <person name="Day J.C."/>
            <person name="Suvorov A."/>
            <person name="Silva C.J."/>
            <person name="Stanger-Hall K.F."/>
            <person name="Hall D.W."/>
            <person name="Schmitz R.J."/>
            <person name="Nelson D.R."/>
            <person name="Lewis S.M."/>
            <person name="Shigenobu S."/>
            <person name="Bybee S.M."/>
            <person name="Larracuente A.M."/>
            <person name="Oba Y."/>
            <person name="Weng J.K."/>
        </authorList>
    </citation>
    <scope>NUCLEOTIDE SEQUENCE [LARGE SCALE GENOMIC DNA]</scope>
    <source>
        <strain evidence="19">1611_PpyrPB1</strain>
        <tissue evidence="19">Whole body</tissue>
    </source>
</reference>
<evidence type="ECO:0000256" key="4">
    <source>
        <dbReference type="ARBA" id="ARBA00022448"/>
    </source>
</evidence>
<keyword evidence="5" id="KW-1003">Cell membrane</keyword>
<dbReference type="OrthoDB" id="191686at2759"/>
<keyword evidence="12" id="KW-0653">Protein transport</keyword>
<evidence type="ECO:0000256" key="5">
    <source>
        <dbReference type="ARBA" id="ARBA00022475"/>
    </source>
</evidence>
<evidence type="ECO:0000256" key="1">
    <source>
        <dbReference type="ARBA" id="ARBA00004123"/>
    </source>
</evidence>
<evidence type="ECO:0000256" key="14">
    <source>
        <dbReference type="ARBA" id="ARBA00023242"/>
    </source>
</evidence>
<dbReference type="PROSITE" id="PS50222">
    <property type="entry name" value="EF_HAND_2"/>
    <property type="match status" value="2"/>
</dbReference>
<accession>A0A1Y1KTC5</accession>
<evidence type="ECO:0000259" key="17">
    <source>
        <dbReference type="PROSITE" id="PS50222"/>
    </source>
</evidence>
<keyword evidence="4" id="KW-0813">Transport</keyword>
<dbReference type="GO" id="GO:0015031">
    <property type="term" value="P:protein transport"/>
    <property type="evidence" value="ECO:0007669"/>
    <property type="project" value="UniProtKB-KW"/>
</dbReference>
<keyword evidence="8" id="KW-0519">Myristate</keyword>
<keyword evidence="20" id="KW-1185">Reference proteome</keyword>
<keyword evidence="9" id="KW-0479">Metal-binding</keyword>
<keyword evidence="14" id="KW-0539">Nucleus</keyword>
<keyword evidence="11" id="KW-0106">Calcium</keyword>
<feature type="domain" description="EF-hand" evidence="17">
    <location>
        <begin position="105"/>
        <end position="140"/>
    </location>
</feature>
<gene>
    <name evidence="19" type="ORF">PPYR_00319</name>
</gene>
<keyword evidence="10" id="KW-0677">Repeat</keyword>
<evidence type="ECO:0000256" key="8">
    <source>
        <dbReference type="ARBA" id="ARBA00022707"/>
    </source>
</evidence>
<dbReference type="SMART" id="SM00054">
    <property type="entry name" value="EFh"/>
    <property type="match status" value="2"/>
</dbReference>
<dbReference type="EMBL" id="GEZM01074177">
    <property type="protein sequence ID" value="JAV64649.1"/>
    <property type="molecule type" value="Transcribed_RNA"/>
</dbReference>
<dbReference type="InterPro" id="IPR002048">
    <property type="entry name" value="EF_hand_dom"/>
</dbReference>
<evidence type="ECO:0000313" key="18">
    <source>
        <dbReference type="EMBL" id="JAV64649.1"/>
    </source>
</evidence>
<dbReference type="CDD" id="cd00051">
    <property type="entry name" value="EFh"/>
    <property type="match status" value="1"/>
</dbReference>
<dbReference type="PANTHER" id="PTHR46002">
    <property type="entry name" value="EG:114D9.1 PROTEIN-RELATED"/>
    <property type="match status" value="1"/>
</dbReference>
<reference evidence="19" key="3">
    <citation type="submission" date="2019-08" db="EMBL/GenBank/DDBJ databases">
        <authorList>
            <consortium name="Photinus pyralis genome working group"/>
            <person name="Fallon T.R."/>
            <person name="Sander Lower S.E."/>
            <person name="Weng J.-K."/>
        </authorList>
    </citation>
    <scope>NUCLEOTIDE SEQUENCE</scope>
    <source>
        <strain evidence="19">1611_PpyrPB1</strain>
        <tissue evidence="19">Whole body</tissue>
    </source>
</reference>
<name>A0A1Y1KTC5_PHOPY</name>
<dbReference type="InterPro" id="IPR018247">
    <property type="entry name" value="EF_Hand_1_Ca_BS"/>
</dbReference>
<dbReference type="InParanoid" id="A0A1Y1KTC5"/>
<evidence type="ECO:0000256" key="9">
    <source>
        <dbReference type="ARBA" id="ARBA00022723"/>
    </source>
</evidence>
<evidence type="ECO:0000256" key="13">
    <source>
        <dbReference type="ARBA" id="ARBA00023136"/>
    </source>
</evidence>
<dbReference type="GO" id="GO:0005737">
    <property type="term" value="C:cytoplasm"/>
    <property type="evidence" value="ECO:0007669"/>
    <property type="project" value="UniProtKB-SubCell"/>
</dbReference>
<keyword evidence="6" id="KW-0963">Cytoplasm</keyword>
<dbReference type="EMBL" id="VVIM01000001">
    <property type="protein sequence ID" value="KAB0803349.1"/>
    <property type="molecule type" value="Genomic_DNA"/>
</dbReference>
<evidence type="ECO:0000256" key="7">
    <source>
        <dbReference type="ARBA" id="ARBA00022553"/>
    </source>
</evidence>
<dbReference type="AlphaFoldDB" id="A0A1Y1KTC5"/>
<dbReference type="GO" id="GO:0005634">
    <property type="term" value="C:nucleus"/>
    <property type="evidence" value="ECO:0007669"/>
    <property type="project" value="UniProtKB-SubCell"/>
</dbReference>